<dbReference type="Pfam" id="PF00092">
    <property type="entry name" value="VWA"/>
    <property type="match status" value="1"/>
</dbReference>
<dbReference type="PROSITE" id="PS50234">
    <property type="entry name" value="VWFA"/>
    <property type="match status" value="1"/>
</dbReference>
<dbReference type="SMART" id="SM00327">
    <property type="entry name" value="VWA"/>
    <property type="match status" value="1"/>
</dbReference>
<sequence length="318" mass="33150">MPEFAAPYLLLALPLPLLAWLLPPARRAEIGALYMPPAIAERLPSGAALSVIGALPRILAALIWLLLVVALAGPRLLTTTDALPVSGRDIVLVLDLSGSMSKTDFDLGGQAISRLDAVKEVATRFVEGREGDRVGLVLFAEKAYFASPLTYDVKALAQAIDEATIGISGQSTAIADGLGLALKRLQTSDAKSRVIILLSDGADTAGAVIPAEVGTLARKLGVTVDTIALGPKDLETSPDARDAVDSATLKAIADASGGTSFRVRTLDDLQGVATSIDALEPSIGNEPPVTVYRDLWIYPAGAALLLALVLLLFRGERG</sequence>
<evidence type="ECO:0000259" key="6">
    <source>
        <dbReference type="PROSITE" id="PS50234"/>
    </source>
</evidence>
<accession>A0A2C9D4Z6</accession>
<keyword evidence="4 5" id="KW-0472">Membrane</keyword>
<dbReference type="InterPro" id="IPR002035">
    <property type="entry name" value="VWF_A"/>
</dbReference>
<dbReference type="InterPro" id="IPR036465">
    <property type="entry name" value="vWFA_dom_sf"/>
</dbReference>
<evidence type="ECO:0000256" key="3">
    <source>
        <dbReference type="ARBA" id="ARBA00022989"/>
    </source>
</evidence>
<dbReference type="InterPro" id="IPR050768">
    <property type="entry name" value="UPF0353/GerABKA_families"/>
</dbReference>
<keyword evidence="2 5" id="KW-0812">Transmembrane</keyword>
<proteinExistence type="predicted"/>
<dbReference type="Proteomes" id="UP000223606">
    <property type="component" value="Chromosome 1"/>
</dbReference>
<dbReference type="AlphaFoldDB" id="A0A2C9D4Z6"/>
<evidence type="ECO:0000256" key="5">
    <source>
        <dbReference type="SAM" id="Phobius"/>
    </source>
</evidence>
<reference evidence="8" key="1">
    <citation type="submission" date="2017-09" db="EMBL/GenBank/DDBJ databases">
        <title>Genome sequence of Nannocystis excedens DSM 71.</title>
        <authorList>
            <person name="Blom J."/>
        </authorList>
    </citation>
    <scope>NUCLEOTIDE SEQUENCE [LARGE SCALE GENOMIC DNA]</scope>
    <source>
        <strain evidence="8">type strain: E19</strain>
    </source>
</reference>
<dbReference type="SUPFAM" id="SSF53300">
    <property type="entry name" value="vWA-like"/>
    <property type="match status" value="1"/>
</dbReference>
<dbReference type="PANTHER" id="PTHR22550:SF5">
    <property type="entry name" value="LEUCINE ZIPPER PROTEIN 4"/>
    <property type="match status" value="1"/>
</dbReference>
<feature type="transmembrane region" description="Helical" evidence="5">
    <location>
        <begin position="51"/>
        <end position="72"/>
    </location>
</feature>
<dbReference type="Gene3D" id="3.40.50.410">
    <property type="entry name" value="von Willebrand factor, type A domain"/>
    <property type="match status" value="1"/>
</dbReference>
<gene>
    <name evidence="7" type="ORF">HDIA_1034</name>
</gene>
<keyword evidence="8" id="KW-1185">Reference proteome</keyword>
<feature type="transmembrane region" description="Helical" evidence="5">
    <location>
        <begin position="295"/>
        <end position="313"/>
    </location>
</feature>
<evidence type="ECO:0000313" key="7">
    <source>
        <dbReference type="EMBL" id="SON54575.1"/>
    </source>
</evidence>
<organism evidence="7 8">
    <name type="scientific">Hartmannibacter diazotrophicus</name>
    <dbReference type="NCBI Taxonomy" id="1482074"/>
    <lineage>
        <taxon>Bacteria</taxon>
        <taxon>Pseudomonadati</taxon>
        <taxon>Pseudomonadota</taxon>
        <taxon>Alphaproteobacteria</taxon>
        <taxon>Hyphomicrobiales</taxon>
        <taxon>Pleomorphomonadaceae</taxon>
        <taxon>Hartmannibacter</taxon>
    </lineage>
</organism>
<feature type="domain" description="VWFA" evidence="6">
    <location>
        <begin position="89"/>
        <end position="276"/>
    </location>
</feature>
<dbReference type="EMBL" id="LT960614">
    <property type="protein sequence ID" value="SON54575.1"/>
    <property type="molecule type" value="Genomic_DNA"/>
</dbReference>
<evidence type="ECO:0000256" key="2">
    <source>
        <dbReference type="ARBA" id="ARBA00022692"/>
    </source>
</evidence>
<evidence type="ECO:0000313" key="8">
    <source>
        <dbReference type="Proteomes" id="UP000223606"/>
    </source>
</evidence>
<dbReference type="KEGG" id="hdi:HDIA_1034"/>
<keyword evidence="3 5" id="KW-1133">Transmembrane helix</keyword>
<dbReference type="PANTHER" id="PTHR22550">
    <property type="entry name" value="SPORE GERMINATION PROTEIN"/>
    <property type="match status" value="1"/>
</dbReference>
<keyword evidence="1" id="KW-1003">Cell membrane</keyword>
<protein>
    <submittedName>
        <fullName evidence="7">VWFA-related Acidobacterial domain protein</fullName>
    </submittedName>
</protein>
<evidence type="ECO:0000256" key="1">
    <source>
        <dbReference type="ARBA" id="ARBA00022475"/>
    </source>
</evidence>
<dbReference type="OrthoDB" id="6206554at2"/>
<name>A0A2C9D4Z6_9HYPH</name>
<evidence type="ECO:0000256" key="4">
    <source>
        <dbReference type="ARBA" id="ARBA00023136"/>
    </source>
</evidence>
<dbReference type="RefSeq" id="WP_099555012.1">
    <property type="nucleotide sequence ID" value="NZ_LT960614.1"/>
</dbReference>